<dbReference type="GO" id="GO:0000785">
    <property type="term" value="C:chromatin"/>
    <property type="evidence" value="ECO:0007669"/>
    <property type="project" value="TreeGrafter"/>
</dbReference>
<reference evidence="12 13" key="1">
    <citation type="journal article" date="2019" name="Fungal Biol. Biotechnol.">
        <title>Draft genome sequence of fastidious pathogen Ceratobasidium theobromae, which causes vascular-streak dieback in Theobroma cacao.</title>
        <authorList>
            <person name="Ali S.S."/>
            <person name="Asman A."/>
            <person name="Shao J."/>
            <person name="Firmansyah A.P."/>
            <person name="Susilo A.W."/>
            <person name="Rosmana A."/>
            <person name="McMahon P."/>
            <person name="Junaid M."/>
            <person name="Guest D."/>
            <person name="Kheng T.Y."/>
            <person name="Meinhardt L.W."/>
            <person name="Bailey B.A."/>
        </authorList>
    </citation>
    <scope>NUCLEOTIDE SEQUENCE [LARGE SCALE GENOMIC DNA]</scope>
    <source>
        <strain evidence="12 13">CT2</strain>
    </source>
</reference>
<protein>
    <recommendedName>
        <fullName evidence="11">C2H2-type domain-containing protein</fullName>
    </recommendedName>
</protein>
<evidence type="ECO:0000256" key="7">
    <source>
        <dbReference type="ARBA" id="ARBA00023163"/>
    </source>
</evidence>
<dbReference type="PANTHER" id="PTHR14003">
    <property type="entry name" value="TRANSCRIPTIONAL REPRESSOR PROTEIN YY"/>
    <property type="match status" value="1"/>
</dbReference>
<feature type="compositionally biased region" description="Low complexity" evidence="10">
    <location>
        <begin position="120"/>
        <end position="132"/>
    </location>
</feature>
<evidence type="ECO:0000259" key="11">
    <source>
        <dbReference type="PROSITE" id="PS50157"/>
    </source>
</evidence>
<comment type="similarity">
    <text evidence="1">Belongs to the krueppel C2H2-type zinc-finger protein family.</text>
</comment>
<name>A0A5N5QK80_9AGAM</name>
<dbReference type="GO" id="GO:0000978">
    <property type="term" value="F:RNA polymerase II cis-regulatory region sequence-specific DNA binding"/>
    <property type="evidence" value="ECO:0007669"/>
    <property type="project" value="TreeGrafter"/>
</dbReference>
<dbReference type="OrthoDB" id="6077919at2759"/>
<dbReference type="GO" id="GO:0031519">
    <property type="term" value="C:PcG protein complex"/>
    <property type="evidence" value="ECO:0007669"/>
    <property type="project" value="TreeGrafter"/>
</dbReference>
<keyword evidence="7" id="KW-0804">Transcription</keyword>
<feature type="region of interest" description="Disordered" evidence="10">
    <location>
        <begin position="218"/>
        <end position="328"/>
    </location>
</feature>
<feature type="domain" description="C2H2-type" evidence="11">
    <location>
        <begin position="559"/>
        <end position="586"/>
    </location>
</feature>
<gene>
    <name evidence="12" type="ORF">CTheo_4861</name>
</gene>
<sequence>MPLPLVSYSYSLPPIRSSRTDDGPLPGIASIIDQSKKHARCLSDTPLEATRAPRLRSRTAEWQVEITRSDVSLLEDRSRCTSPIQLPGFAQLDTLAHSSAFELSDLRTSLPSEDPRVRSPRSTPLPLSRPMSPAQPGGSPHIYPLTRRLKALMVSDQNKGPDPTFPRQDDLASPIKIEPAPSSPAAKGLDELDLPVGGLISRMPSLYLNTCSAEERDEHMSCTPTQTAPHRPWTKEASPTTATGTAPPTPIMRQSPLVDPSPLMTPPSTPSSPPDSDLRSIPDNDDQDSKLGIIKHSESETEDDLAVGAGARHKERRARRRAAHAGPIDQASVQARGMPYGFGPPGFIPMPMIPADPVTQLAQQAERLGFRLQPDLTRRSLSNVSSQLTIIHQMMQRQQHIEQLQREQQEAAVGIGMSSAWGPTPDLHIGALPMPDLAQPAMQSFSPSPAFPISLSAIPPEPLDDLIPSMMAPDASFDYGFVAPSPPFHSDFSTPSSSFSGLGMSGASGTSSSSPSSSFSFMSPPPPPLQPGPSSTTFAAELPGKDEASSGPSTGAGTHKCESCGKTFRRPSGLKDHMNIHSGEKPYCCPLDSCRKGFATRSNMIRHHNKTHPTRPKIGGVADINTDVDDGVDRDVGDADANLASSTGSLASLSGGTSSSQGRFRVVQQTKGGAPAGTLATVDGLGVGPVRGNKERRANRKQGLGQASAQVI</sequence>
<feature type="region of interest" description="Disordered" evidence="10">
    <location>
        <begin position="156"/>
        <end position="190"/>
    </location>
</feature>
<keyword evidence="3" id="KW-0677">Repeat</keyword>
<dbReference type="InterPro" id="IPR036236">
    <property type="entry name" value="Znf_C2H2_sf"/>
</dbReference>
<accession>A0A5N5QK80</accession>
<evidence type="ECO:0000256" key="2">
    <source>
        <dbReference type="ARBA" id="ARBA00022723"/>
    </source>
</evidence>
<keyword evidence="2" id="KW-0479">Metal-binding</keyword>
<feature type="domain" description="C2H2-type" evidence="11">
    <location>
        <begin position="587"/>
        <end position="617"/>
    </location>
</feature>
<dbReference type="Pfam" id="PF00096">
    <property type="entry name" value="zf-C2H2"/>
    <property type="match status" value="1"/>
</dbReference>
<dbReference type="Gene3D" id="3.30.160.60">
    <property type="entry name" value="Classic Zinc Finger"/>
    <property type="match status" value="2"/>
</dbReference>
<dbReference type="AlphaFoldDB" id="A0A5N5QK80"/>
<dbReference type="EMBL" id="SSOP01000093">
    <property type="protein sequence ID" value="KAB5591697.1"/>
    <property type="molecule type" value="Genomic_DNA"/>
</dbReference>
<dbReference type="GO" id="GO:0005667">
    <property type="term" value="C:transcription regulator complex"/>
    <property type="evidence" value="ECO:0007669"/>
    <property type="project" value="TreeGrafter"/>
</dbReference>
<evidence type="ECO:0000313" key="12">
    <source>
        <dbReference type="EMBL" id="KAB5591697.1"/>
    </source>
</evidence>
<feature type="compositionally biased region" description="Pro residues" evidence="10">
    <location>
        <begin position="263"/>
        <end position="273"/>
    </location>
</feature>
<keyword evidence="8" id="KW-0539">Nucleus</keyword>
<dbReference type="PANTHER" id="PTHR14003:SF19">
    <property type="entry name" value="YY2 TRANSCRIPTION FACTOR"/>
    <property type="match status" value="1"/>
</dbReference>
<feature type="region of interest" description="Disordered" evidence="10">
    <location>
        <begin position="107"/>
        <end position="142"/>
    </location>
</feature>
<evidence type="ECO:0000256" key="8">
    <source>
        <dbReference type="ARBA" id="ARBA00023242"/>
    </source>
</evidence>
<feature type="region of interest" description="Disordered" evidence="10">
    <location>
        <begin position="493"/>
        <end position="565"/>
    </location>
</feature>
<feature type="compositionally biased region" description="Basic residues" evidence="10">
    <location>
        <begin position="311"/>
        <end position="323"/>
    </location>
</feature>
<feature type="region of interest" description="Disordered" evidence="10">
    <location>
        <begin position="671"/>
        <end position="712"/>
    </location>
</feature>
<dbReference type="SMART" id="SM00355">
    <property type="entry name" value="ZnF_C2H2"/>
    <property type="match status" value="2"/>
</dbReference>
<evidence type="ECO:0000256" key="10">
    <source>
        <dbReference type="SAM" id="MobiDB-lite"/>
    </source>
</evidence>
<evidence type="ECO:0000256" key="1">
    <source>
        <dbReference type="ARBA" id="ARBA00006991"/>
    </source>
</evidence>
<dbReference type="Proteomes" id="UP000383932">
    <property type="component" value="Unassembled WGS sequence"/>
</dbReference>
<evidence type="ECO:0000256" key="5">
    <source>
        <dbReference type="ARBA" id="ARBA00022833"/>
    </source>
</evidence>
<proteinExistence type="inferred from homology"/>
<dbReference type="GO" id="GO:0008270">
    <property type="term" value="F:zinc ion binding"/>
    <property type="evidence" value="ECO:0007669"/>
    <property type="project" value="UniProtKB-KW"/>
</dbReference>
<dbReference type="SUPFAM" id="SSF57667">
    <property type="entry name" value="beta-beta-alpha zinc fingers"/>
    <property type="match status" value="1"/>
</dbReference>
<keyword evidence="13" id="KW-1185">Reference proteome</keyword>
<comment type="caution">
    <text evidence="12">The sequence shown here is derived from an EMBL/GenBank/DDBJ whole genome shotgun (WGS) entry which is preliminary data.</text>
</comment>
<feature type="compositionally biased region" description="Low complexity" evidence="10">
    <location>
        <begin position="493"/>
        <end position="522"/>
    </location>
</feature>
<keyword evidence="4 9" id="KW-0863">Zinc-finger</keyword>
<organism evidence="12 13">
    <name type="scientific">Ceratobasidium theobromae</name>
    <dbReference type="NCBI Taxonomy" id="1582974"/>
    <lineage>
        <taxon>Eukaryota</taxon>
        <taxon>Fungi</taxon>
        <taxon>Dikarya</taxon>
        <taxon>Basidiomycota</taxon>
        <taxon>Agaricomycotina</taxon>
        <taxon>Agaricomycetes</taxon>
        <taxon>Cantharellales</taxon>
        <taxon>Ceratobasidiaceae</taxon>
        <taxon>Ceratobasidium</taxon>
    </lineage>
</organism>
<evidence type="ECO:0000256" key="3">
    <source>
        <dbReference type="ARBA" id="ARBA00022737"/>
    </source>
</evidence>
<dbReference type="InterPro" id="IPR013087">
    <property type="entry name" value="Znf_C2H2_type"/>
</dbReference>
<evidence type="ECO:0000256" key="6">
    <source>
        <dbReference type="ARBA" id="ARBA00023015"/>
    </source>
</evidence>
<keyword evidence="5" id="KW-0862">Zinc</keyword>
<dbReference type="GO" id="GO:0000981">
    <property type="term" value="F:DNA-binding transcription factor activity, RNA polymerase II-specific"/>
    <property type="evidence" value="ECO:0007669"/>
    <property type="project" value="TreeGrafter"/>
</dbReference>
<keyword evidence="6" id="KW-0805">Transcription regulation</keyword>
<dbReference type="PROSITE" id="PS50157">
    <property type="entry name" value="ZINC_FINGER_C2H2_2"/>
    <property type="match status" value="2"/>
</dbReference>
<evidence type="ECO:0000256" key="9">
    <source>
        <dbReference type="PROSITE-ProRule" id="PRU00042"/>
    </source>
</evidence>
<evidence type="ECO:0000256" key="4">
    <source>
        <dbReference type="ARBA" id="ARBA00022771"/>
    </source>
</evidence>
<dbReference type="FunFam" id="3.30.160.60:FF:000761">
    <property type="entry name" value="Zinc finger protein 449"/>
    <property type="match status" value="1"/>
</dbReference>
<dbReference type="PROSITE" id="PS00028">
    <property type="entry name" value="ZINC_FINGER_C2H2_1"/>
    <property type="match status" value="2"/>
</dbReference>
<evidence type="ECO:0000313" key="13">
    <source>
        <dbReference type="Proteomes" id="UP000383932"/>
    </source>
</evidence>